<dbReference type="OrthoDB" id="5585746at2759"/>
<dbReference type="Pfam" id="PF03006">
    <property type="entry name" value="HlyIII"/>
    <property type="match status" value="1"/>
</dbReference>
<sequence>MTFFRRPSSSIDQIFPRGVSCMAADEILHPKLNFQFASFKLILSAMQQDVSDPVSVQLVIGQSKEPSMMEQFEFEDQDKKFSCTEYLRSGEFSQLAQMMAHSAEEFVRHVWLRGWEVVHHRSLPAWLKDNDFILRYHRPQLNTFWACFKSIFRVHTETGNIWTHLLGCGSFFAILIYFVVQDPLMVQWQDKAVFCAFFIGAVVCLGFSCLFHTLSCHSETIGRLFNRLDYAGIAFLTIGSFVPYLYYSFYCMLWAKLFYTTLIGVLGTAAIVVSMHRSFTSPAYRPLRAGVFMGLGLSGLIPCIHTTILDGFWHSVNKGSLGWLTLMAFLYLSGATIYAVRVPERIFPGRFDIWFQSHQIFHVFVVVAAFVHHHGLAKLADYRLTIGDCQPTPDDLQGIPASQWQSVHIEFLKPFIRPSS</sequence>
<dbReference type="PANTHER" id="PTHR20855:SF52">
    <property type="entry name" value="ADIPONECTIN RECEPTOR PROTEIN"/>
    <property type="match status" value="1"/>
</dbReference>
<dbReference type="GO" id="GO:0046872">
    <property type="term" value="F:metal ion binding"/>
    <property type="evidence" value="ECO:0007669"/>
    <property type="project" value="UniProtKB-KW"/>
</dbReference>
<accession>A0A8T1MPK2</accession>
<gene>
    <name evidence="1" type="ORF">CSKR_106645</name>
</gene>
<evidence type="ECO:0000313" key="1">
    <source>
        <dbReference type="EMBL" id="KAG5451113.1"/>
    </source>
</evidence>
<evidence type="ECO:0000313" key="2">
    <source>
        <dbReference type="Proteomes" id="UP000286415"/>
    </source>
</evidence>
<dbReference type="EMBL" id="NIRI02000042">
    <property type="protein sequence ID" value="KAG5451113.1"/>
    <property type="molecule type" value="Genomic_DNA"/>
</dbReference>
<reference evidence="1 2" key="1">
    <citation type="journal article" date="2018" name="Biotechnol. Adv.">
        <title>Improved genomic resources and new bioinformatic workflow for the carcinogenic parasite Clonorchis sinensis: Biotechnological implications.</title>
        <authorList>
            <person name="Wang D."/>
            <person name="Korhonen P.K."/>
            <person name="Gasser R.B."/>
            <person name="Young N.D."/>
        </authorList>
    </citation>
    <scope>NUCLEOTIDE SEQUENCE [LARGE SCALE GENOMIC DNA]</scope>
    <source>
        <strain evidence="1">Cs-k2</strain>
    </source>
</reference>
<dbReference type="Proteomes" id="UP000286415">
    <property type="component" value="Unassembled WGS sequence"/>
</dbReference>
<name>A0A8T1MPK2_CLOSI</name>
<keyword evidence="2" id="KW-1185">Reference proteome</keyword>
<dbReference type="GO" id="GO:0038023">
    <property type="term" value="F:signaling receptor activity"/>
    <property type="evidence" value="ECO:0007669"/>
    <property type="project" value="TreeGrafter"/>
</dbReference>
<dbReference type="PANTHER" id="PTHR20855">
    <property type="entry name" value="ADIPOR/PROGESTIN RECEPTOR-RELATED"/>
    <property type="match status" value="1"/>
</dbReference>
<protein>
    <submittedName>
        <fullName evidence="1">Adiponectin receptor protein</fullName>
    </submittedName>
</protein>
<dbReference type="InterPro" id="IPR004254">
    <property type="entry name" value="AdipoR/HlyIII-related"/>
</dbReference>
<comment type="caution">
    <text evidence="1">The sequence shown here is derived from an EMBL/GenBank/DDBJ whole genome shotgun (WGS) entry which is preliminary data.</text>
</comment>
<keyword evidence="1" id="KW-0675">Receptor</keyword>
<organism evidence="1 2">
    <name type="scientific">Clonorchis sinensis</name>
    <name type="common">Chinese liver fluke</name>
    <dbReference type="NCBI Taxonomy" id="79923"/>
    <lineage>
        <taxon>Eukaryota</taxon>
        <taxon>Metazoa</taxon>
        <taxon>Spiralia</taxon>
        <taxon>Lophotrochozoa</taxon>
        <taxon>Platyhelminthes</taxon>
        <taxon>Trematoda</taxon>
        <taxon>Digenea</taxon>
        <taxon>Opisthorchiida</taxon>
        <taxon>Opisthorchiata</taxon>
        <taxon>Opisthorchiidae</taxon>
        <taxon>Clonorchis</taxon>
    </lineage>
</organism>
<dbReference type="GO" id="GO:0033211">
    <property type="term" value="P:adiponectin-activated signaling pathway"/>
    <property type="evidence" value="ECO:0007669"/>
    <property type="project" value="TreeGrafter"/>
</dbReference>
<dbReference type="STRING" id="79923.G7YCU8"/>
<proteinExistence type="predicted"/>
<reference evidence="1 2" key="2">
    <citation type="journal article" date="2021" name="Genomics">
        <title>High-quality reference genome for Clonorchis sinensis.</title>
        <authorList>
            <person name="Young N.D."/>
            <person name="Stroehlein A.J."/>
            <person name="Kinkar L."/>
            <person name="Wang T."/>
            <person name="Sohn W.M."/>
            <person name="Chang B.C.H."/>
            <person name="Kaur P."/>
            <person name="Weisz D."/>
            <person name="Dudchenko O."/>
            <person name="Aiden E.L."/>
            <person name="Korhonen P.K."/>
            <person name="Gasser R.B."/>
        </authorList>
    </citation>
    <scope>NUCLEOTIDE SEQUENCE [LARGE SCALE GENOMIC DNA]</scope>
    <source>
        <strain evidence="1">Cs-k2</strain>
    </source>
</reference>
<dbReference type="GO" id="GO:0005886">
    <property type="term" value="C:plasma membrane"/>
    <property type="evidence" value="ECO:0007669"/>
    <property type="project" value="TreeGrafter"/>
</dbReference>